<proteinExistence type="predicted"/>
<evidence type="ECO:0000313" key="2">
    <source>
        <dbReference type="Proteomes" id="UP000182798"/>
    </source>
</evidence>
<name>A0A1J8PPN2_9GAMM</name>
<dbReference type="Gene3D" id="2.180.10.10">
    <property type="entry name" value="RHS repeat-associated core"/>
    <property type="match status" value="1"/>
</dbReference>
<sequence length="105" mass="12217">MAQYTTSNTNDISNADPSVEFIYSNKQDDPIALITNHQTYYYLKDRLGLINNNQQLVEGYHYNAFGKLSIKDTDSIIINNSNHNNPYAYTGRRFDNESGLYYYRN</sequence>
<organism evidence="1 2">
    <name type="scientific">Bathymodiolus thermophilus thioautotrophic gill symbiont</name>
    <dbReference type="NCBI Taxonomy" id="2360"/>
    <lineage>
        <taxon>Bacteria</taxon>
        <taxon>Pseudomonadati</taxon>
        <taxon>Pseudomonadota</taxon>
        <taxon>Gammaproteobacteria</taxon>
        <taxon>sulfur-oxidizing symbionts</taxon>
    </lineage>
</organism>
<gene>
    <name evidence="1" type="ORF">BGC33_04400</name>
</gene>
<protein>
    <submittedName>
        <fullName evidence="1">Uncharacterized protein</fullName>
    </submittedName>
</protein>
<feature type="non-terminal residue" evidence="1">
    <location>
        <position position="105"/>
    </location>
</feature>
<dbReference type="AlphaFoldDB" id="A0A1J8PPN2"/>
<reference evidence="2" key="1">
    <citation type="submission" date="2016-09" db="EMBL/GenBank/DDBJ databases">
        <title>Genome Sequence of Bathymodiolus thermophilus sulfur-oxidizing gill endosymbiont.</title>
        <authorList>
            <person name="Ponnudurai R."/>
            <person name="Kleiner M."/>
            <person name="Sayavedra L."/>
            <person name="Thuermer A."/>
            <person name="Felbeck H."/>
            <person name="Schlueter R."/>
            <person name="Schweder T."/>
            <person name="Markert S."/>
        </authorList>
    </citation>
    <scope>NUCLEOTIDE SEQUENCE [LARGE SCALE GENOMIC DNA]</scope>
    <source>
        <strain evidence="2">BAT/CrabSpa'14</strain>
    </source>
</reference>
<comment type="caution">
    <text evidence="1">The sequence shown here is derived from an EMBL/GenBank/DDBJ whole genome shotgun (WGS) entry which is preliminary data.</text>
</comment>
<evidence type="ECO:0000313" key="1">
    <source>
        <dbReference type="EMBL" id="OJA03521.1"/>
    </source>
</evidence>
<accession>A0A1J8PPN2</accession>
<dbReference type="EMBL" id="MIQH01000537">
    <property type="protein sequence ID" value="OJA03521.1"/>
    <property type="molecule type" value="Genomic_DNA"/>
</dbReference>
<dbReference type="Proteomes" id="UP000182798">
    <property type="component" value="Unassembled WGS sequence"/>
</dbReference>